<dbReference type="CDD" id="cd17039">
    <property type="entry name" value="Ubl_ubiquitin_like"/>
    <property type="match status" value="1"/>
</dbReference>
<feature type="region of interest" description="Disordered" evidence="1">
    <location>
        <begin position="536"/>
        <end position="583"/>
    </location>
</feature>
<feature type="region of interest" description="Disordered" evidence="1">
    <location>
        <begin position="760"/>
        <end position="815"/>
    </location>
</feature>
<feature type="compositionally biased region" description="Polar residues" evidence="1">
    <location>
        <begin position="656"/>
        <end position="679"/>
    </location>
</feature>
<feature type="region of interest" description="Disordered" evidence="1">
    <location>
        <begin position="287"/>
        <end position="324"/>
    </location>
</feature>
<dbReference type="PANTHER" id="PTHR15204">
    <property type="entry name" value="LARGE PROLINE-RICH PROTEIN BAG6"/>
    <property type="match status" value="1"/>
</dbReference>
<dbReference type="SMART" id="SM00213">
    <property type="entry name" value="UBQ"/>
    <property type="match status" value="1"/>
</dbReference>
<proteinExistence type="predicted"/>
<dbReference type="GO" id="GO:0036503">
    <property type="term" value="P:ERAD pathway"/>
    <property type="evidence" value="ECO:0000318"/>
    <property type="project" value="GO_Central"/>
</dbReference>
<name>A0A3Q7HM85_SOLLC</name>
<dbReference type="GO" id="GO:0051787">
    <property type="term" value="F:misfolded protein binding"/>
    <property type="evidence" value="ECO:0000318"/>
    <property type="project" value="GO_Central"/>
</dbReference>
<feature type="region of interest" description="Disordered" evidence="1">
    <location>
        <begin position="625"/>
        <end position="681"/>
    </location>
</feature>
<dbReference type="FunCoup" id="A0A3Q7HM85">
    <property type="interactions" value="927"/>
</dbReference>
<feature type="compositionally biased region" description="Low complexity" evidence="1">
    <location>
        <begin position="546"/>
        <end position="583"/>
    </location>
</feature>
<protein>
    <recommendedName>
        <fullName evidence="2">Ubiquitin-like domain-containing protein</fullName>
    </recommendedName>
</protein>
<evidence type="ECO:0000259" key="2">
    <source>
        <dbReference type="PROSITE" id="PS50053"/>
    </source>
</evidence>
<reference evidence="3" key="2">
    <citation type="submission" date="2019-01" db="UniProtKB">
        <authorList>
            <consortium name="EnsemblPlants"/>
        </authorList>
    </citation>
    <scope>IDENTIFICATION</scope>
    <source>
        <strain evidence="3">cv. Heinz 1706</strain>
    </source>
</reference>
<reference evidence="3" key="1">
    <citation type="journal article" date="2012" name="Nature">
        <title>The tomato genome sequence provides insights into fleshy fruit evolution.</title>
        <authorList>
            <consortium name="Tomato Genome Consortium"/>
        </authorList>
    </citation>
    <scope>NUCLEOTIDE SEQUENCE [LARGE SCALE GENOMIC DNA]</scope>
    <source>
        <strain evidence="3">cv. Heinz 1706</strain>
    </source>
</reference>
<dbReference type="PANTHER" id="PTHR15204:SF0">
    <property type="entry name" value="LARGE PROLINE-RICH PROTEIN BAG6"/>
    <property type="match status" value="1"/>
</dbReference>
<feature type="compositionally biased region" description="Polar residues" evidence="1">
    <location>
        <begin position="760"/>
        <end position="773"/>
    </location>
</feature>
<dbReference type="GO" id="GO:0071818">
    <property type="term" value="C:BAT3 complex"/>
    <property type="evidence" value="ECO:0000318"/>
    <property type="project" value="GO_Central"/>
</dbReference>
<dbReference type="OMA" id="RIVPIRT"/>
<feature type="compositionally biased region" description="Low complexity" evidence="1">
    <location>
        <begin position="625"/>
        <end position="635"/>
    </location>
</feature>
<dbReference type="InterPro" id="IPR029071">
    <property type="entry name" value="Ubiquitin-like_domsf"/>
</dbReference>
<accession>A0A3Q7HM85</accession>
<feature type="compositionally biased region" description="Polar residues" evidence="1">
    <location>
        <begin position="205"/>
        <end position="230"/>
    </location>
</feature>
<dbReference type="STRING" id="4081.A0A3Q7HM85"/>
<feature type="region of interest" description="Disordered" evidence="1">
    <location>
        <begin position="204"/>
        <end position="230"/>
    </location>
</feature>
<dbReference type="PRINTS" id="PR00348">
    <property type="entry name" value="UBIQUITIN"/>
</dbReference>
<dbReference type="InParanoid" id="A0A3Q7HM85"/>
<dbReference type="Gene3D" id="3.10.20.90">
    <property type="entry name" value="Phosphatidylinositol 3-kinase Catalytic Subunit, Chain A, domain 1"/>
    <property type="match status" value="1"/>
</dbReference>
<dbReference type="Proteomes" id="UP000004994">
    <property type="component" value="Chromosome 6"/>
</dbReference>
<sequence>MPSIIALNKGGWLGPRHWLTQSLRMGHDHAAVIGHLAYRDLHARLHNTEGYHSLQLCRVAVIVVHKLTTIYESAVFVPMVRKPHPSSLGLKPNHPNKSQMSGVERNLEKMVSNGAEDVQICGSGEAECPETTVEIKIKMLDSQTYTLRVDKCVPVPALKEQIATVTGVLTEQQRLICRGKVLKDDQLLSAYHVEDGHTLHLVVRQPSSDSTPDPQATASASNAGYSQGNRVSPDMVVGTYSSSDHGDGIFPDLNRIVTAVLGSFGIASAGGGNEGIDLHGFGPASLGNIRDSGRSQTEQADTRDQSNVTNSASARSTDVPPEALQAPVIPDSLTTLTQYLSHLTVEFRANARGQSETTQSAGVHLADRTALEATAHSIGERGFPTPASLAEVIILTRQLFMEQVVECLSQFSTLLENQANVTNPGERMRIQSYALRTGGLFRNIGAMLLELGRTAMTLRMGETPADAVVNAGPAVFVSTAGPNPIMVQPLPFQPNTSFGAVSVGTVQNNTGFSGGSVSSGFIPRNIDIRIRTGSFMASNPNRREPAGGPQQPGQAGQAASIGGSSDQQNTGGSRSSSARESAVRVVPIRTVVTAVPASIGRSTSDSVRNPMGIFYPVLARVQHVSSGNSNSSGASQESDQNNLHGIDTRDPANPDSAGQQQNAGLPSVEGNFSSFSEASNGDEFSAQYQSSVDQLLRSLFSGESIHPENVNDRGVSMNSSSGDGVEAENNSNSQGTEAARDDGVFLSNILRHIMPIISETNGTSSANLPSERSNMAEDGSDGRQTQAQENTENASSSHERRDPPLPPSSKRQKGE</sequence>
<dbReference type="InterPro" id="IPR019956">
    <property type="entry name" value="Ubiquitin_dom"/>
</dbReference>
<evidence type="ECO:0000256" key="1">
    <source>
        <dbReference type="SAM" id="MobiDB-lite"/>
    </source>
</evidence>
<dbReference type="AlphaFoldDB" id="A0A3Q7HM85"/>
<dbReference type="Gramene" id="Solyc06g036720.3.1">
    <property type="protein sequence ID" value="Solyc06g036720.3.1"/>
    <property type="gene ID" value="Solyc06g036720.3"/>
</dbReference>
<feature type="domain" description="Ubiquitin-like" evidence="2">
    <location>
        <begin position="133"/>
        <end position="208"/>
    </location>
</feature>
<dbReference type="Pfam" id="PF00240">
    <property type="entry name" value="ubiquitin"/>
    <property type="match status" value="1"/>
</dbReference>
<feature type="compositionally biased region" description="Polar residues" evidence="1">
    <location>
        <begin position="716"/>
        <end position="736"/>
    </location>
</feature>
<dbReference type="PROSITE" id="PS50053">
    <property type="entry name" value="UBIQUITIN_2"/>
    <property type="match status" value="1"/>
</dbReference>
<dbReference type="PaxDb" id="4081-Solyc06g036720.2.1"/>
<organism evidence="3">
    <name type="scientific">Solanum lycopersicum</name>
    <name type="common">Tomato</name>
    <name type="synonym">Lycopersicon esculentum</name>
    <dbReference type="NCBI Taxonomy" id="4081"/>
    <lineage>
        <taxon>Eukaryota</taxon>
        <taxon>Viridiplantae</taxon>
        <taxon>Streptophyta</taxon>
        <taxon>Embryophyta</taxon>
        <taxon>Tracheophyta</taxon>
        <taxon>Spermatophyta</taxon>
        <taxon>Magnoliopsida</taxon>
        <taxon>eudicotyledons</taxon>
        <taxon>Gunneridae</taxon>
        <taxon>Pentapetalae</taxon>
        <taxon>asterids</taxon>
        <taxon>lamiids</taxon>
        <taxon>Solanales</taxon>
        <taxon>Solanaceae</taxon>
        <taxon>Solanoideae</taxon>
        <taxon>Solaneae</taxon>
        <taxon>Solanum</taxon>
        <taxon>Solanum subgen. Lycopersicon</taxon>
    </lineage>
</organism>
<feature type="compositionally biased region" description="Polar residues" evidence="1">
    <location>
        <begin position="294"/>
        <end position="316"/>
    </location>
</feature>
<dbReference type="SUPFAM" id="SSF54236">
    <property type="entry name" value="Ubiquitin-like"/>
    <property type="match status" value="1"/>
</dbReference>
<evidence type="ECO:0000313" key="3">
    <source>
        <dbReference type="EnsemblPlants" id="Solyc06g036720.3.1"/>
    </source>
</evidence>
<dbReference type="FunFam" id="3.10.20.90:FF:000154">
    <property type="entry name" value="Large proline-rich protein BAG6"/>
    <property type="match status" value="1"/>
</dbReference>
<evidence type="ECO:0000313" key="4">
    <source>
        <dbReference type="Proteomes" id="UP000004994"/>
    </source>
</evidence>
<dbReference type="EnsemblPlants" id="Solyc06g036720.3.1">
    <property type="protein sequence ID" value="Solyc06g036720.3.1"/>
    <property type="gene ID" value="Solyc06g036720.3"/>
</dbReference>
<feature type="region of interest" description="Disordered" evidence="1">
    <location>
        <begin position="705"/>
        <end position="740"/>
    </location>
</feature>
<feature type="compositionally biased region" description="Polar residues" evidence="1">
    <location>
        <begin position="782"/>
        <end position="796"/>
    </location>
</feature>
<keyword evidence="4" id="KW-1185">Reference proteome</keyword>
<dbReference type="InterPro" id="IPR000626">
    <property type="entry name" value="Ubiquitin-like_dom"/>
</dbReference>
<dbReference type="GO" id="GO:0031593">
    <property type="term" value="F:polyubiquitin modification-dependent protein binding"/>
    <property type="evidence" value="ECO:0000318"/>
    <property type="project" value="GO_Central"/>
</dbReference>